<dbReference type="PROSITE" id="PS51787">
    <property type="entry name" value="LON_N"/>
    <property type="match status" value="1"/>
</dbReference>
<organism evidence="2 3">
    <name type="scientific">Janibacter melonis</name>
    <dbReference type="NCBI Taxonomy" id="262209"/>
    <lineage>
        <taxon>Bacteria</taxon>
        <taxon>Bacillati</taxon>
        <taxon>Actinomycetota</taxon>
        <taxon>Actinomycetes</taxon>
        <taxon>Micrococcales</taxon>
        <taxon>Intrasporangiaceae</taxon>
        <taxon>Janibacter</taxon>
    </lineage>
</organism>
<proteinExistence type="predicted"/>
<dbReference type="SMART" id="SM00464">
    <property type="entry name" value="LON"/>
    <property type="match status" value="1"/>
</dbReference>
<evidence type="ECO:0000259" key="1">
    <source>
        <dbReference type="PROSITE" id="PS51787"/>
    </source>
</evidence>
<dbReference type="SUPFAM" id="SSF88697">
    <property type="entry name" value="PUA domain-like"/>
    <property type="match status" value="1"/>
</dbReference>
<protein>
    <recommendedName>
        <fullName evidence="1">Lon N-terminal domain-containing protein</fullName>
    </recommendedName>
</protein>
<sequence length="207" mass="23053">MDVLPMFPLGTALLPGQPLPLQVFEPRYVAMMRDVVGSDRRFGAVLIERGSEVGGGDRRFAVGCVASVEQMGRLPDGRLVLLARGDERVEVVRWLPDDPYPQAEVRRLPDLTWTGEDDERLADTERVVRRALAVMSEYRSQVWPADVELADDPVARSWQLAWLSPLGALDQLTLLRSTSPGELLETTARLTNDAVELLHLQMPDDPA</sequence>
<dbReference type="PANTHER" id="PTHR46732:SF8">
    <property type="entry name" value="ATP-DEPENDENT PROTEASE LA (LON) DOMAIN PROTEIN"/>
    <property type="match status" value="1"/>
</dbReference>
<gene>
    <name evidence="2" type="ORF">AWH69_10510</name>
</gene>
<name>A0A176QAT2_9MICO</name>
<dbReference type="Pfam" id="PF02190">
    <property type="entry name" value="LON_substr_bdg"/>
    <property type="match status" value="1"/>
</dbReference>
<evidence type="ECO:0000313" key="2">
    <source>
        <dbReference type="EMBL" id="OAB86842.1"/>
    </source>
</evidence>
<dbReference type="InterPro" id="IPR015947">
    <property type="entry name" value="PUA-like_sf"/>
</dbReference>
<reference evidence="2 3" key="1">
    <citation type="submission" date="2016-01" db="EMBL/GenBank/DDBJ databases">
        <title>Janibacter melonis strain CD11_4 genome sequencing and assembly.</title>
        <authorList>
            <person name="Nair G.R."/>
            <person name="Kaur G."/>
            <person name="Chander A.M."/>
            <person name="Mayilraj S."/>
        </authorList>
    </citation>
    <scope>NUCLEOTIDE SEQUENCE [LARGE SCALE GENOMIC DNA]</scope>
    <source>
        <strain evidence="2 3">CD11-4</strain>
    </source>
</reference>
<dbReference type="InterPro" id="IPR046336">
    <property type="entry name" value="Lon_prtase_N_sf"/>
</dbReference>
<dbReference type="InterPro" id="IPR003111">
    <property type="entry name" value="Lon_prtase_N"/>
</dbReference>
<comment type="caution">
    <text evidence="2">The sequence shown here is derived from an EMBL/GenBank/DDBJ whole genome shotgun (WGS) entry which is preliminary data.</text>
</comment>
<feature type="domain" description="Lon N-terminal" evidence="1">
    <location>
        <begin position="1"/>
        <end position="195"/>
    </location>
</feature>
<keyword evidence="3" id="KW-1185">Reference proteome</keyword>
<dbReference type="RefSeq" id="WP_068275124.1">
    <property type="nucleotide sequence ID" value="NZ_LQZG01000003.1"/>
</dbReference>
<dbReference type="EMBL" id="LQZG01000003">
    <property type="protein sequence ID" value="OAB86842.1"/>
    <property type="molecule type" value="Genomic_DNA"/>
</dbReference>
<dbReference type="PANTHER" id="PTHR46732">
    <property type="entry name" value="ATP-DEPENDENT PROTEASE LA (LON) DOMAIN PROTEIN"/>
    <property type="match status" value="1"/>
</dbReference>
<accession>A0A176QAT2</accession>
<dbReference type="AlphaFoldDB" id="A0A176QAT2"/>
<dbReference type="Proteomes" id="UP000076976">
    <property type="component" value="Unassembled WGS sequence"/>
</dbReference>
<dbReference type="Gene3D" id="2.30.130.40">
    <property type="entry name" value="LON domain-like"/>
    <property type="match status" value="1"/>
</dbReference>
<dbReference type="STRING" id="262209.AWH69_10510"/>
<evidence type="ECO:0000313" key="3">
    <source>
        <dbReference type="Proteomes" id="UP000076976"/>
    </source>
</evidence>